<feature type="compositionally biased region" description="Low complexity" evidence="3">
    <location>
        <begin position="47"/>
        <end position="70"/>
    </location>
</feature>
<dbReference type="InterPro" id="IPR035979">
    <property type="entry name" value="RBD_domain_sf"/>
</dbReference>
<dbReference type="InterPro" id="IPR012677">
    <property type="entry name" value="Nucleotide-bd_a/b_plait_sf"/>
</dbReference>
<evidence type="ECO:0000256" key="2">
    <source>
        <dbReference type="PROSITE-ProRule" id="PRU00176"/>
    </source>
</evidence>
<feature type="domain" description="RRM" evidence="4">
    <location>
        <begin position="300"/>
        <end position="378"/>
    </location>
</feature>
<feature type="compositionally biased region" description="Polar residues" evidence="3">
    <location>
        <begin position="9"/>
        <end position="29"/>
    </location>
</feature>
<dbReference type="Pfam" id="PF00076">
    <property type="entry name" value="RRM_1"/>
    <property type="match status" value="1"/>
</dbReference>
<dbReference type="PANTHER" id="PTHR47640:SF11">
    <property type="entry name" value="RNA-BINDING PROTEIN 42"/>
    <property type="match status" value="1"/>
</dbReference>
<feature type="compositionally biased region" description="Polar residues" evidence="3">
    <location>
        <begin position="252"/>
        <end position="270"/>
    </location>
</feature>
<dbReference type="InterPro" id="IPR000504">
    <property type="entry name" value="RRM_dom"/>
</dbReference>
<dbReference type="OrthoDB" id="1749473at2759"/>
<reference evidence="5 6" key="1">
    <citation type="journal article" date="2018" name="Nat. Ecol. Evol.">
        <title>Pezizomycetes genomes reveal the molecular basis of ectomycorrhizal truffle lifestyle.</title>
        <authorList>
            <person name="Murat C."/>
            <person name="Payen T."/>
            <person name="Noel B."/>
            <person name="Kuo A."/>
            <person name="Morin E."/>
            <person name="Chen J."/>
            <person name="Kohler A."/>
            <person name="Krizsan K."/>
            <person name="Balestrini R."/>
            <person name="Da Silva C."/>
            <person name="Montanini B."/>
            <person name="Hainaut M."/>
            <person name="Levati E."/>
            <person name="Barry K.W."/>
            <person name="Belfiori B."/>
            <person name="Cichocki N."/>
            <person name="Clum A."/>
            <person name="Dockter R.B."/>
            <person name="Fauchery L."/>
            <person name="Guy J."/>
            <person name="Iotti M."/>
            <person name="Le Tacon F."/>
            <person name="Lindquist E.A."/>
            <person name="Lipzen A."/>
            <person name="Malagnac F."/>
            <person name="Mello A."/>
            <person name="Molinier V."/>
            <person name="Miyauchi S."/>
            <person name="Poulain J."/>
            <person name="Riccioni C."/>
            <person name="Rubini A."/>
            <person name="Sitrit Y."/>
            <person name="Splivallo R."/>
            <person name="Traeger S."/>
            <person name="Wang M."/>
            <person name="Zifcakova L."/>
            <person name="Wipf D."/>
            <person name="Zambonelli A."/>
            <person name="Paolocci F."/>
            <person name="Nowrousian M."/>
            <person name="Ottonello S."/>
            <person name="Baldrian P."/>
            <person name="Spatafora J.W."/>
            <person name="Henrissat B."/>
            <person name="Nagy L.G."/>
            <person name="Aury J.M."/>
            <person name="Wincker P."/>
            <person name="Grigoriev I.V."/>
            <person name="Bonfante P."/>
            <person name="Martin F.M."/>
        </authorList>
    </citation>
    <scope>NUCLEOTIDE SEQUENCE [LARGE SCALE GENOMIC DNA]</scope>
    <source>
        <strain evidence="5 6">ATCC MYA-4762</strain>
    </source>
</reference>
<dbReference type="AlphaFoldDB" id="A0A3N4LDI7"/>
<feature type="region of interest" description="Disordered" evidence="3">
    <location>
        <begin position="207"/>
        <end position="285"/>
    </location>
</feature>
<dbReference type="Gene3D" id="3.30.70.330">
    <property type="match status" value="1"/>
</dbReference>
<organism evidence="5 6">
    <name type="scientific">Terfezia boudieri ATCC MYA-4762</name>
    <dbReference type="NCBI Taxonomy" id="1051890"/>
    <lineage>
        <taxon>Eukaryota</taxon>
        <taxon>Fungi</taxon>
        <taxon>Dikarya</taxon>
        <taxon>Ascomycota</taxon>
        <taxon>Pezizomycotina</taxon>
        <taxon>Pezizomycetes</taxon>
        <taxon>Pezizales</taxon>
        <taxon>Pezizaceae</taxon>
        <taxon>Terfezia</taxon>
    </lineage>
</organism>
<evidence type="ECO:0000313" key="6">
    <source>
        <dbReference type="Proteomes" id="UP000267821"/>
    </source>
</evidence>
<dbReference type="PROSITE" id="PS50102">
    <property type="entry name" value="RRM"/>
    <property type="match status" value="1"/>
</dbReference>
<name>A0A3N4LDI7_9PEZI</name>
<dbReference type="EMBL" id="ML121588">
    <property type="protein sequence ID" value="RPB19532.1"/>
    <property type="molecule type" value="Genomic_DNA"/>
</dbReference>
<dbReference type="STRING" id="1051890.A0A3N4LDI7"/>
<feature type="region of interest" description="Disordered" evidence="3">
    <location>
        <begin position="383"/>
        <end position="424"/>
    </location>
</feature>
<feature type="region of interest" description="Disordered" evidence="3">
    <location>
        <begin position="166"/>
        <end position="190"/>
    </location>
</feature>
<protein>
    <submittedName>
        <fullName evidence="5">RNA-binding domain-containing protein</fullName>
    </submittedName>
</protein>
<evidence type="ECO:0000259" key="4">
    <source>
        <dbReference type="PROSITE" id="PS50102"/>
    </source>
</evidence>
<evidence type="ECO:0000256" key="1">
    <source>
        <dbReference type="ARBA" id="ARBA00022884"/>
    </source>
</evidence>
<evidence type="ECO:0000313" key="5">
    <source>
        <dbReference type="EMBL" id="RPB19532.1"/>
    </source>
</evidence>
<proteinExistence type="predicted"/>
<dbReference type="GO" id="GO:0003729">
    <property type="term" value="F:mRNA binding"/>
    <property type="evidence" value="ECO:0007669"/>
    <property type="project" value="InterPro"/>
</dbReference>
<dbReference type="SUPFAM" id="SSF54928">
    <property type="entry name" value="RNA-binding domain, RBD"/>
    <property type="match status" value="1"/>
</dbReference>
<dbReference type="InterPro" id="IPR034215">
    <property type="entry name" value="RBM42_RRM"/>
</dbReference>
<dbReference type="Proteomes" id="UP000267821">
    <property type="component" value="Unassembled WGS sequence"/>
</dbReference>
<keyword evidence="6" id="KW-1185">Reference proteome</keyword>
<sequence>MSYPPPPGLSSNNTSSAPASYSAPGTTTHSLPPRPSGPPPSFRAFNASTAASTQAASAPPASAFAFRPRQVAAPPNASHITHSAQPTTYSSGYSQSGYTGGVSYGAPGYGSAGNHPHAQAHAQYPAASAQYGQVPTISGAPHIVNPFPLPTQQTYGQGAAGFGGAAVGNAASRGRHNNQPYDPRYPPLDPETEAQIAQQQSIYIPADQQAHSASNKNGRTGGGITGSNNTALGPLNPAFGSGAAGGSISAGPTSEASTPLASSAPQPQSQAKEKQPTVIRSGGGQTWSDQTLLEWDPAHFRLFVGNLAGEVTDESLLKAFSKYPSVQKARVIRDKRTTKSKGFGFVSFSDGDEYFRAAREMNGKYIGSHPVLLKRSNTEIRPVIPGDRKKKGGPGGGGANLGVQNVGVKKKAKKNKVPERKVLG</sequence>
<dbReference type="SMART" id="SM00360">
    <property type="entry name" value="RRM"/>
    <property type="match status" value="1"/>
</dbReference>
<dbReference type="CDD" id="cd12383">
    <property type="entry name" value="RRM_RBM42"/>
    <property type="match status" value="1"/>
</dbReference>
<accession>A0A3N4LDI7</accession>
<feature type="compositionally biased region" description="Pro residues" evidence="3">
    <location>
        <begin position="32"/>
        <end position="41"/>
    </location>
</feature>
<evidence type="ECO:0000256" key="3">
    <source>
        <dbReference type="SAM" id="MobiDB-lite"/>
    </source>
</evidence>
<dbReference type="PANTHER" id="PTHR47640">
    <property type="entry name" value="TRNA SELENOCYSTEINE 1-ASSOCIATED PROTEIN 1-RELATED-RELATED"/>
    <property type="match status" value="1"/>
</dbReference>
<gene>
    <name evidence="5" type="ORF">L211DRAFT_842606</name>
</gene>
<dbReference type="InterPro" id="IPR050825">
    <property type="entry name" value="RBM42_RBP45_47-like"/>
</dbReference>
<dbReference type="InParanoid" id="A0A3N4LDI7"/>
<keyword evidence="1 2" id="KW-0694">RNA-binding</keyword>
<feature type="region of interest" description="Disordered" evidence="3">
    <location>
        <begin position="1"/>
        <end position="92"/>
    </location>
</feature>
<feature type="compositionally biased region" description="Polar residues" evidence="3">
    <location>
        <begin position="209"/>
        <end position="218"/>
    </location>
</feature>